<organism evidence="1 2">
    <name type="scientific">Candidatus Nomurabacteria bacterium RIFCSPHIGHO2_02_FULL_41_18</name>
    <dbReference type="NCBI Taxonomy" id="1801754"/>
    <lineage>
        <taxon>Bacteria</taxon>
        <taxon>Candidatus Nomuraibacteriota</taxon>
    </lineage>
</organism>
<evidence type="ECO:0000313" key="2">
    <source>
        <dbReference type="Proteomes" id="UP000177777"/>
    </source>
</evidence>
<dbReference type="AlphaFoldDB" id="A0A1F6W7X2"/>
<dbReference type="EMBL" id="MFUE01000004">
    <property type="protein sequence ID" value="OGI78001.1"/>
    <property type="molecule type" value="Genomic_DNA"/>
</dbReference>
<name>A0A1F6W7X2_9BACT</name>
<reference evidence="1 2" key="1">
    <citation type="journal article" date="2016" name="Nat. Commun.">
        <title>Thousands of microbial genomes shed light on interconnected biogeochemical processes in an aquifer system.</title>
        <authorList>
            <person name="Anantharaman K."/>
            <person name="Brown C.T."/>
            <person name="Hug L.A."/>
            <person name="Sharon I."/>
            <person name="Castelle C.J."/>
            <person name="Probst A.J."/>
            <person name="Thomas B.C."/>
            <person name="Singh A."/>
            <person name="Wilkins M.J."/>
            <person name="Karaoz U."/>
            <person name="Brodie E.L."/>
            <person name="Williams K.H."/>
            <person name="Hubbard S.S."/>
            <person name="Banfield J.F."/>
        </authorList>
    </citation>
    <scope>NUCLEOTIDE SEQUENCE [LARGE SCALE GENOMIC DNA]</scope>
</reference>
<accession>A0A1F6W7X2</accession>
<evidence type="ECO:0000313" key="1">
    <source>
        <dbReference type="EMBL" id="OGI78001.1"/>
    </source>
</evidence>
<gene>
    <name evidence="1" type="ORF">A3D42_01850</name>
</gene>
<proteinExistence type="predicted"/>
<sequence length="85" mass="9737">MIEIKDLLIGFRDVLLAEEIKKDIIRDVIKKTTGLDIPAGGIGIRNGILRLDIKHIYKNEIFMKREKIIEELKVALKKKSPSLII</sequence>
<comment type="caution">
    <text evidence="1">The sequence shown here is derived from an EMBL/GenBank/DDBJ whole genome shotgun (WGS) entry which is preliminary data.</text>
</comment>
<dbReference type="STRING" id="1801754.A3D42_01850"/>
<protein>
    <submittedName>
        <fullName evidence="1">Uncharacterized protein</fullName>
    </submittedName>
</protein>
<dbReference type="Proteomes" id="UP000177777">
    <property type="component" value="Unassembled WGS sequence"/>
</dbReference>